<comment type="caution">
    <text evidence="2">The sequence shown here is derived from an EMBL/GenBank/DDBJ whole genome shotgun (WGS) entry which is preliminary data.</text>
</comment>
<keyword evidence="3" id="KW-1185">Reference proteome</keyword>
<protein>
    <submittedName>
        <fullName evidence="2">Uncharacterized protein</fullName>
    </submittedName>
</protein>
<dbReference type="EMBL" id="JBFXLQ010000018">
    <property type="protein sequence ID" value="KAL2867631.1"/>
    <property type="molecule type" value="Genomic_DNA"/>
</dbReference>
<feature type="region of interest" description="Disordered" evidence="1">
    <location>
        <begin position="1"/>
        <end position="33"/>
    </location>
</feature>
<dbReference type="Proteomes" id="UP001610432">
    <property type="component" value="Unassembled WGS sequence"/>
</dbReference>
<dbReference type="RefSeq" id="XP_070886610.1">
    <property type="nucleotide sequence ID" value="XM_071029060.1"/>
</dbReference>
<gene>
    <name evidence="2" type="ORF">BJX67DRAFT_352732</name>
</gene>
<dbReference type="GeneID" id="98144132"/>
<evidence type="ECO:0000313" key="3">
    <source>
        <dbReference type="Proteomes" id="UP001610432"/>
    </source>
</evidence>
<sequence length="371" mass="41332">MSRMKPPRTIQAPSAPRAQPQREEPKAKPLPSPCQRFELEKPHSSYHDFAFTCLIIEMTSPWTVYASTNQDEISSAALNNRQFSAAPPTHLSRALYIPYHDSNASSLLVYDTSSQYTAATCGVPIGSSQYVVALGLMPKPCPSSEPLAYEVHFRRSADVNGTVVGSILRQPFPYISGFAPTDELEVTIMGTTNDDVAAVLTPRAGTHITSMSRGFPMSTWYPVPPLQTRDGTFKQPYFKFQIPSDQEEKQTTFFQWEIHPEHDGRMRYSLVRVPAWRQSTVPPSPLDIVAIYHHIGVGASLSLPYSEGVLLVSPGMNSRMEAMVMGSALGMLWHLRGLRGERQTSWRGSRFSEKPQFSSLKGLLGRNKPRT</sequence>
<reference evidence="2 3" key="1">
    <citation type="submission" date="2024-07" db="EMBL/GenBank/DDBJ databases">
        <title>Section-level genome sequencing and comparative genomics of Aspergillus sections Usti and Cavernicolus.</title>
        <authorList>
            <consortium name="Lawrence Berkeley National Laboratory"/>
            <person name="Nybo J.L."/>
            <person name="Vesth T.C."/>
            <person name="Theobald S."/>
            <person name="Frisvad J.C."/>
            <person name="Larsen T.O."/>
            <person name="Kjaerboelling I."/>
            <person name="Rothschild-Mancinelli K."/>
            <person name="Lyhne E.K."/>
            <person name="Kogle M.E."/>
            <person name="Barry K."/>
            <person name="Clum A."/>
            <person name="Na H."/>
            <person name="Ledsgaard L."/>
            <person name="Lin J."/>
            <person name="Lipzen A."/>
            <person name="Kuo A."/>
            <person name="Riley R."/>
            <person name="Mondo S."/>
            <person name="Labutti K."/>
            <person name="Haridas S."/>
            <person name="Pangalinan J."/>
            <person name="Salamov A.A."/>
            <person name="Simmons B.A."/>
            <person name="Magnuson J.K."/>
            <person name="Chen J."/>
            <person name="Drula E."/>
            <person name="Henrissat B."/>
            <person name="Wiebenga A."/>
            <person name="Lubbers R.J."/>
            <person name="Gomes A.C."/>
            <person name="Macurrencykelacurrency M.R."/>
            <person name="Stajich J."/>
            <person name="Grigoriev I.V."/>
            <person name="Mortensen U.H."/>
            <person name="De Vries R.P."/>
            <person name="Baker S.E."/>
            <person name="Andersen M.R."/>
        </authorList>
    </citation>
    <scope>NUCLEOTIDE SEQUENCE [LARGE SCALE GENOMIC DNA]</scope>
    <source>
        <strain evidence="2 3">CBS 449.75</strain>
    </source>
</reference>
<name>A0ABR4LSW0_9EURO</name>
<evidence type="ECO:0000256" key="1">
    <source>
        <dbReference type="SAM" id="MobiDB-lite"/>
    </source>
</evidence>
<organism evidence="2 3">
    <name type="scientific">Aspergillus lucknowensis</name>
    <dbReference type="NCBI Taxonomy" id="176173"/>
    <lineage>
        <taxon>Eukaryota</taxon>
        <taxon>Fungi</taxon>
        <taxon>Dikarya</taxon>
        <taxon>Ascomycota</taxon>
        <taxon>Pezizomycotina</taxon>
        <taxon>Eurotiomycetes</taxon>
        <taxon>Eurotiomycetidae</taxon>
        <taxon>Eurotiales</taxon>
        <taxon>Aspergillaceae</taxon>
        <taxon>Aspergillus</taxon>
        <taxon>Aspergillus subgen. Nidulantes</taxon>
    </lineage>
</organism>
<proteinExistence type="predicted"/>
<accession>A0ABR4LSW0</accession>
<evidence type="ECO:0000313" key="2">
    <source>
        <dbReference type="EMBL" id="KAL2867631.1"/>
    </source>
</evidence>